<evidence type="ECO:0008006" key="4">
    <source>
        <dbReference type="Google" id="ProtNLM"/>
    </source>
</evidence>
<keyword evidence="3" id="KW-1185">Reference proteome</keyword>
<evidence type="ECO:0000256" key="1">
    <source>
        <dbReference type="SAM" id="MobiDB-lite"/>
    </source>
</evidence>
<feature type="region of interest" description="Disordered" evidence="1">
    <location>
        <begin position="243"/>
        <end position="263"/>
    </location>
</feature>
<dbReference type="EMBL" id="JADGJH010000436">
    <property type="protein sequence ID" value="KAJ3129115.1"/>
    <property type="molecule type" value="Genomic_DNA"/>
</dbReference>
<gene>
    <name evidence="2" type="ORF">HK100_008806</name>
</gene>
<reference evidence="2" key="1">
    <citation type="submission" date="2020-05" db="EMBL/GenBank/DDBJ databases">
        <title>Phylogenomic resolution of chytrid fungi.</title>
        <authorList>
            <person name="Stajich J.E."/>
            <person name="Amses K."/>
            <person name="Simmons R."/>
            <person name="Seto K."/>
            <person name="Myers J."/>
            <person name="Bonds A."/>
            <person name="Quandt C.A."/>
            <person name="Barry K."/>
            <person name="Liu P."/>
            <person name="Grigoriev I."/>
            <person name="Longcore J.E."/>
            <person name="James T.Y."/>
        </authorList>
    </citation>
    <scope>NUCLEOTIDE SEQUENCE</scope>
    <source>
        <strain evidence="2">JEL0513</strain>
    </source>
</reference>
<sequence length="710" mass="76878">MLQSIVENSDHGTKETRKQRSDNEDNDDDTSTLNSVQTTSTTAISSSSSSSLPPFSTAKVLPPRAAAALSVLHLSPSLPSGDLVSPRLWVYANGPDARSPQLSAKISNTQSIAVGNGGSVERARELAVFKRAATEVKILARDASMWAIPEHLAALGGSSSDSTSIASFSSRISANMPLGINSFSTASRGVTKQRKPAVDGPPPLPLRKDSILVPQKSSKEITYLPPSIPRIFVQLTDLRVKTTTQAPTPSIRGKTQHRRRPSNDSVAQSILSIKSAFGTFKQGLLRGMRVGDGDDLQQPQQPLRTRMTLNIGNSFRSKNNAAAVLANNDSNSGRNSAISPTVKVSIEKTASVAFAAATTAEPLYTIPCYYGVTVTSRSESFHNLFQFTRGGGDDYDDGASVSSLAAAEGLPESLIGQTVLVAQTQWDMKRTFEKIVFAPEDSSDSVLFGLAGLKLGGSGCGGSGGGRGDREVAVVTVQVGVFLDEVFPLVVEIPTVEYSTFLNFQISNGHARIWKKYWAVVNKGNLEIYDFEYKETKPMVSSLPLQFHIANISKPDPDEMCAMNCLQINFVLPFADQDEITPSMSRWRQSAIEDGGVVYVTADSKEGMVNFENQNGDQFSSLGSKRSLLNFLMKELLVGEICFEINDQFNRHNDRRNCTTPKLSHVVIHSRLRKQLSNTKDEANGDSETNLGAESKALIFALLMPDKKKG</sequence>
<protein>
    <recommendedName>
        <fullName evidence="4">PH domain-containing protein</fullName>
    </recommendedName>
</protein>
<dbReference type="Proteomes" id="UP001211907">
    <property type="component" value="Unassembled WGS sequence"/>
</dbReference>
<accession>A0AAD5XI97</accession>
<dbReference type="Gene3D" id="2.30.29.30">
    <property type="entry name" value="Pleckstrin-homology domain (PH domain)/Phosphotyrosine-binding domain (PTB)"/>
    <property type="match status" value="1"/>
</dbReference>
<evidence type="ECO:0000313" key="3">
    <source>
        <dbReference type="Proteomes" id="UP001211907"/>
    </source>
</evidence>
<comment type="caution">
    <text evidence="2">The sequence shown here is derived from an EMBL/GenBank/DDBJ whole genome shotgun (WGS) entry which is preliminary data.</text>
</comment>
<dbReference type="InterPro" id="IPR011993">
    <property type="entry name" value="PH-like_dom_sf"/>
</dbReference>
<feature type="region of interest" description="Disordered" evidence="1">
    <location>
        <begin position="1"/>
        <end position="56"/>
    </location>
</feature>
<name>A0AAD5XI97_9FUNG</name>
<feature type="compositionally biased region" description="Low complexity" evidence="1">
    <location>
        <begin position="31"/>
        <end position="56"/>
    </location>
</feature>
<feature type="region of interest" description="Disordered" evidence="1">
    <location>
        <begin position="187"/>
        <end position="209"/>
    </location>
</feature>
<organism evidence="2 3">
    <name type="scientific">Physocladia obscura</name>
    <dbReference type="NCBI Taxonomy" id="109957"/>
    <lineage>
        <taxon>Eukaryota</taxon>
        <taxon>Fungi</taxon>
        <taxon>Fungi incertae sedis</taxon>
        <taxon>Chytridiomycota</taxon>
        <taxon>Chytridiomycota incertae sedis</taxon>
        <taxon>Chytridiomycetes</taxon>
        <taxon>Chytridiales</taxon>
        <taxon>Chytriomycetaceae</taxon>
        <taxon>Physocladia</taxon>
    </lineage>
</organism>
<dbReference type="AlphaFoldDB" id="A0AAD5XI97"/>
<feature type="compositionally biased region" description="Basic and acidic residues" evidence="1">
    <location>
        <begin position="8"/>
        <end position="23"/>
    </location>
</feature>
<proteinExistence type="predicted"/>
<evidence type="ECO:0000313" key="2">
    <source>
        <dbReference type="EMBL" id="KAJ3129115.1"/>
    </source>
</evidence>